<sequence length="293" mass="31013">MLKSRMLRVFALALAMPGAASADLPELFGNLQIPSTLPSMVEDSADLIIQVPRQVDPASPVPIRIRVLQSPVAAITLLSDAVDPVQLASFDLQPGMDAQVATRFMSAEVAGVMVVVRTATNRIFAGRRTFELVPKTAPLLALAPDAQASGSTVSIKNAPAVSAAASSTVSSAEPAEESSAASLVENAPDSLALRLDAVVVRDDSVRVTLRSAEPLVRRMQHQAIRDPQNPVTRFELKHKGRVLVSADLDAAMWSDPFFSFSFVGGKPGDSLTLSWAHADGEQGELQTTIQPAA</sequence>
<feature type="chain" id="PRO_5009285680" evidence="1">
    <location>
        <begin position="23"/>
        <end position="293"/>
    </location>
</feature>
<dbReference type="InterPro" id="IPR032711">
    <property type="entry name" value="SoxY"/>
</dbReference>
<dbReference type="Gene3D" id="2.60.40.2470">
    <property type="entry name" value="SoxY domain"/>
    <property type="match status" value="1"/>
</dbReference>
<dbReference type="SUPFAM" id="SSF81296">
    <property type="entry name" value="E set domains"/>
    <property type="match status" value="1"/>
</dbReference>
<name>A0A1H5U2A2_9GAMM</name>
<dbReference type="EMBL" id="FNVQ01000001">
    <property type="protein sequence ID" value="SEF69140.1"/>
    <property type="molecule type" value="Genomic_DNA"/>
</dbReference>
<reference evidence="4 5" key="1">
    <citation type="submission" date="2016-10" db="EMBL/GenBank/DDBJ databases">
        <authorList>
            <person name="de Groot N.N."/>
        </authorList>
    </citation>
    <scope>NUCLEOTIDE SEQUENCE [LARGE SCALE GENOMIC DNA]</scope>
    <source>
        <strain evidence="4 5">DSM 22012</strain>
    </source>
</reference>
<dbReference type="Proteomes" id="UP000236745">
    <property type="component" value="Unassembled WGS sequence"/>
</dbReference>
<feature type="signal peptide" evidence="1">
    <location>
        <begin position="1"/>
        <end position="22"/>
    </location>
</feature>
<keyword evidence="1" id="KW-0732">Signal</keyword>
<keyword evidence="5" id="KW-1185">Reference proteome</keyword>
<evidence type="ECO:0000259" key="2">
    <source>
        <dbReference type="Pfam" id="PF08770"/>
    </source>
</evidence>
<evidence type="ECO:0000259" key="3">
    <source>
        <dbReference type="Pfam" id="PF13501"/>
    </source>
</evidence>
<dbReference type="Gene3D" id="2.60.40.10">
    <property type="entry name" value="Immunoglobulins"/>
    <property type="match status" value="1"/>
</dbReference>
<evidence type="ECO:0000313" key="4">
    <source>
        <dbReference type="EMBL" id="SEF69140.1"/>
    </source>
</evidence>
<dbReference type="AlphaFoldDB" id="A0A1H5U2A2"/>
<dbReference type="Pfam" id="PF08770">
    <property type="entry name" value="SoxZ"/>
    <property type="match status" value="1"/>
</dbReference>
<feature type="domain" description="Sulphur oxidation protein SoxZ" evidence="2">
    <location>
        <begin position="223"/>
        <end position="284"/>
    </location>
</feature>
<dbReference type="Pfam" id="PF13501">
    <property type="entry name" value="SoxY"/>
    <property type="match status" value="1"/>
</dbReference>
<dbReference type="InterPro" id="IPR014756">
    <property type="entry name" value="Ig_E-set"/>
</dbReference>
<dbReference type="InterPro" id="IPR013783">
    <property type="entry name" value="Ig-like_fold"/>
</dbReference>
<dbReference type="RefSeq" id="WP_104001260.1">
    <property type="nucleotide sequence ID" value="NZ_FNVQ01000001.1"/>
</dbReference>
<organism evidence="4 5">
    <name type="scientific">Marinobacterium lutimaris</name>
    <dbReference type="NCBI Taxonomy" id="568106"/>
    <lineage>
        <taxon>Bacteria</taxon>
        <taxon>Pseudomonadati</taxon>
        <taxon>Pseudomonadota</taxon>
        <taxon>Gammaproteobacteria</taxon>
        <taxon>Oceanospirillales</taxon>
        <taxon>Oceanospirillaceae</taxon>
        <taxon>Marinobacterium</taxon>
    </lineage>
</organism>
<evidence type="ECO:0000313" key="5">
    <source>
        <dbReference type="Proteomes" id="UP000236745"/>
    </source>
</evidence>
<protein>
    <submittedName>
        <fullName evidence="4">Sulfur oxidation protein SoxY</fullName>
    </submittedName>
</protein>
<feature type="domain" description="Ig-like SoxY" evidence="3">
    <location>
        <begin position="40"/>
        <end position="128"/>
    </location>
</feature>
<gene>
    <name evidence="4" type="ORF">SAMN05444390_101241</name>
</gene>
<accession>A0A1H5U2A2</accession>
<dbReference type="InterPro" id="IPR014880">
    <property type="entry name" value="SoxZ_dom"/>
</dbReference>
<evidence type="ECO:0000256" key="1">
    <source>
        <dbReference type="SAM" id="SignalP"/>
    </source>
</evidence>
<dbReference type="InterPro" id="IPR038162">
    <property type="entry name" value="SoxY_sf"/>
</dbReference>
<proteinExistence type="predicted"/>
<dbReference type="OrthoDB" id="9795530at2"/>